<reference evidence="5" key="1">
    <citation type="submission" date="2018-09" db="EMBL/GenBank/DDBJ databases">
        <title>Complete Genome Sequencing of Sulfolobus sp. JCM 16834.</title>
        <authorList>
            <person name="Kato S."/>
            <person name="Itoh T."/>
            <person name="Ohkuma M."/>
        </authorList>
    </citation>
    <scope>NUCLEOTIDE SEQUENCE [LARGE SCALE GENOMIC DNA]</scope>
    <source>
        <strain evidence="5">IC-007</strain>
    </source>
</reference>
<organism evidence="2 4">
    <name type="scientific">Sulfuracidifex tepidarius</name>
    <dbReference type="NCBI Taxonomy" id="1294262"/>
    <lineage>
        <taxon>Archaea</taxon>
        <taxon>Thermoproteota</taxon>
        <taxon>Thermoprotei</taxon>
        <taxon>Sulfolobales</taxon>
        <taxon>Sulfolobaceae</taxon>
        <taxon>Sulfuracidifex</taxon>
    </lineage>
</organism>
<dbReference type="InterPro" id="IPR001455">
    <property type="entry name" value="TusA-like"/>
</dbReference>
<dbReference type="RefSeq" id="WP_054846294.1">
    <property type="nucleotide sequence ID" value="NZ_AP018929.1"/>
</dbReference>
<dbReference type="PANTHER" id="PTHR33279:SF18">
    <property type="entry name" value="SULFUR CARRIER PROTEIN MJ0990-RELATED"/>
    <property type="match status" value="1"/>
</dbReference>
<dbReference type="Pfam" id="PF01206">
    <property type="entry name" value="TusA"/>
    <property type="match status" value="1"/>
</dbReference>
<dbReference type="SUPFAM" id="SSF64307">
    <property type="entry name" value="SirA-like"/>
    <property type="match status" value="1"/>
</dbReference>
<keyword evidence="4" id="KW-1185">Reference proteome</keyword>
<dbReference type="Gene3D" id="3.30.110.40">
    <property type="entry name" value="TusA-like domain"/>
    <property type="match status" value="1"/>
</dbReference>
<dbReference type="KEGG" id="step:IC006_2281"/>
<evidence type="ECO:0000313" key="3">
    <source>
        <dbReference type="EMBL" id="BBG27730.1"/>
    </source>
</evidence>
<proteinExistence type="predicted"/>
<accession>A0A510DXL5</accession>
<dbReference type="OrthoDB" id="45650at2157"/>
<accession>A0A510E6U2</accession>
<dbReference type="STRING" id="1294262.GCA_001316085_02169"/>
<reference evidence="2 4" key="2">
    <citation type="journal article" date="2020" name="Int. J. Syst. Evol. Microbiol.">
        <title>Sulfuracidifex tepidarius gen. nov., sp. nov. and transfer of Sulfolobus metallicus Huber and Stetter 1992 to the genus Sulfuracidifex as Sulfuracidifex metallicus comb. nov.</title>
        <authorList>
            <person name="Itoh T."/>
            <person name="Miura T."/>
            <person name="Sakai H.D."/>
            <person name="Kato S."/>
            <person name="Ohkuma M."/>
            <person name="Takashina T."/>
        </authorList>
    </citation>
    <scope>NUCLEOTIDE SEQUENCE [LARGE SCALE GENOMIC DNA]</scope>
    <source>
        <strain evidence="2 4">IC-006</strain>
        <strain evidence="3">IC-007</strain>
    </source>
</reference>
<sequence>MSEDLKTRKPDEVVDVRGESCPIPEMTAGKKLKKMKQGQILEVLTDHQPAVDVTLPSLAKSNGYPFTIIKDGEVYRFRIQKVS</sequence>
<dbReference type="AlphaFoldDB" id="A0A510DXL5"/>
<dbReference type="Proteomes" id="UP000322983">
    <property type="component" value="Chromosome"/>
</dbReference>
<dbReference type="GeneID" id="41718596"/>
<dbReference type="PROSITE" id="PS01148">
    <property type="entry name" value="UPF0033"/>
    <property type="match status" value="1"/>
</dbReference>
<dbReference type="CDD" id="cd00291">
    <property type="entry name" value="SirA_YedF_YeeD"/>
    <property type="match status" value="1"/>
</dbReference>
<evidence type="ECO:0000259" key="1">
    <source>
        <dbReference type="PROSITE" id="PS01148"/>
    </source>
</evidence>
<evidence type="ECO:0000313" key="4">
    <source>
        <dbReference type="Proteomes" id="UP000322983"/>
    </source>
</evidence>
<evidence type="ECO:0000313" key="5">
    <source>
        <dbReference type="Proteomes" id="UP000325030"/>
    </source>
</evidence>
<dbReference type="PANTHER" id="PTHR33279">
    <property type="entry name" value="SULFUR CARRIER PROTEIN YEDF-RELATED"/>
    <property type="match status" value="1"/>
</dbReference>
<dbReference type="EMBL" id="AP018929">
    <property type="protein sequence ID" value="BBG24947.1"/>
    <property type="molecule type" value="Genomic_DNA"/>
</dbReference>
<name>A0A510DXL5_9CREN</name>
<dbReference type="InterPro" id="IPR036868">
    <property type="entry name" value="TusA-like_sf"/>
</dbReference>
<dbReference type="Proteomes" id="UP000325030">
    <property type="component" value="Chromosome"/>
</dbReference>
<evidence type="ECO:0000313" key="2">
    <source>
        <dbReference type="EMBL" id="BBG24947.1"/>
    </source>
</evidence>
<protein>
    <submittedName>
        <fullName evidence="2">Sulfurtransferase TusA</fullName>
    </submittedName>
</protein>
<feature type="domain" description="UPF0033" evidence="1">
    <location>
        <begin position="14"/>
        <end position="38"/>
    </location>
</feature>
<gene>
    <name evidence="2" type="ORF">IC006_2281</name>
    <name evidence="3" type="ORF">IC007_2284</name>
</gene>
<dbReference type="EMBL" id="AP018930">
    <property type="protein sequence ID" value="BBG27730.1"/>
    <property type="molecule type" value="Genomic_DNA"/>
</dbReference>